<reference evidence="1 2" key="1">
    <citation type="submission" date="2020-09" db="EMBL/GenBank/DDBJ databases">
        <title>Complete, closed and curated genome sequences of Photobacterium damselae subsp. piscicida isolates from Australia indicate localised evolution and additional plasmid-borne pathogenicity mechanisms.</title>
        <authorList>
            <person name="Baseggio L."/>
            <person name="Silayeva O."/>
            <person name="Buller N."/>
            <person name="Landos M."/>
            <person name="Engelstaedter J."/>
            <person name="Barnes A.C."/>
        </authorList>
    </citation>
    <scope>NUCLEOTIDE SEQUENCE [LARGE SCALE GENOMIC DNA]</scope>
    <source>
        <strain evidence="1 2">AS-16-0540-1</strain>
        <plasmid evidence="1 2">unnamed1</plasmid>
    </source>
</reference>
<name>A0A1V1VHB4_PHODP</name>
<organism evidence="1 2">
    <name type="scientific">Photobacterium damsela subsp. piscicida</name>
    <name type="common">Pasteurella piscicida</name>
    <dbReference type="NCBI Taxonomy" id="38294"/>
    <lineage>
        <taxon>Bacteria</taxon>
        <taxon>Pseudomonadati</taxon>
        <taxon>Pseudomonadota</taxon>
        <taxon>Gammaproteobacteria</taxon>
        <taxon>Vibrionales</taxon>
        <taxon>Vibrionaceae</taxon>
        <taxon>Photobacterium</taxon>
    </lineage>
</organism>
<dbReference type="Proteomes" id="UP000516656">
    <property type="component" value="Plasmid unnamed1"/>
</dbReference>
<dbReference type="NCBIfam" id="TIGR02743">
    <property type="entry name" value="TraW"/>
    <property type="match status" value="1"/>
</dbReference>
<gene>
    <name evidence="1" type="primary">traW</name>
    <name evidence="1" type="ORF">IC627_22220</name>
</gene>
<keyword evidence="1" id="KW-0614">Plasmid</keyword>
<accession>A0A1V1VHB4</accession>
<proteinExistence type="predicted"/>
<dbReference type="RefSeq" id="WP_086959500.1">
    <property type="nucleotide sequence ID" value="NZ_BDMQ01000003.1"/>
</dbReference>
<dbReference type="InterPro" id="IPR014114">
    <property type="entry name" value="TraW"/>
</dbReference>
<sequence>MRYGLRPLSLLLLCPLTFSPAYAKNLGTIAQTFPIAEIDMLDWIMARLRHFEATGELEKMQDEFTERVKQSAIRPPPVAGLTTTSTPTTYSIDPTLTLAEDIKDANGKVLFHKGLKINPFDSSTWPNAKGLPPLYLSKILVFLDGDDMRQLRFAKALQQQEQAKAHPLKFKWILVKGEPAKVQHFLKEKVYFDQLGNITKRFDIKHIPTTAKQSGTRWEVKEFDVSQEDDTPIDAMVNAPSLQFINNKPIEEIERH</sequence>
<protein>
    <submittedName>
        <fullName evidence="1">Type-F conjugative transfer system protein TraW</fullName>
    </submittedName>
</protein>
<evidence type="ECO:0000313" key="1">
    <source>
        <dbReference type="EMBL" id="QOD58911.1"/>
    </source>
</evidence>
<geneLocation type="plasmid" evidence="1 2">
    <name>unnamed1</name>
</geneLocation>
<dbReference type="AlphaFoldDB" id="A0A1V1VHB4"/>
<dbReference type="EMBL" id="CP061856">
    <property type="protein sequence ID" value="QOD58911.1"/>
    <property type="molecule type" value="Genomic_DNA"/>
</dbReference>
<evidence type="ECO:0000313" key="2">
    <source>
        <dbReference type="Proteomes" id="UP000516656"/>
    </source>
</evidence>